<feature type="domain" description="DUF5077" evidence="8">
    <location>
        <begin position="457"/>
        <end position="563"/>
    </location>
</feature>
<evidence type="ECO:0000256" key="4">
    <source>
        <dbReference type="ARBA" id="ARBA00022729"/>
    </source>
</evidence>
<evidence type="ECO:0000259" key="8">
    <source>
        <dbReference type="Pfam" id="PF16871"/>
    </source>
</evidence>
<dbReference type="GO" id="GO:0016139">
    <property type="term" value="P:glycoside catabolic process"/>
    <property type="evidence" value="ECO:0007669"/>
    <property type="project" value="TreeGrafter"/>
</dbReference>
<feature type="domain" description="Glycoside hydrolase family 29 N-terminal" evidence="7">
    <location>
        <begin position="2"/>
        <end position="321"/>
    </location>
</feature>
<dbReference type="PRINTS" id="PR00741">
    <property type="entry name" value="GLHYDRLASE29"/>
</dbReference>
<dbReference type="Gene3D" id="3.20.20.80">
    <property type="entry name" value="Glycosidases"/>
    <property type="match status" value="1"/>
</dbReference>
<dbReference type="InterPro" id="IPR000933">
    <property type="entry name" value="Glyco_hydro_29"/>
</dbReference>
<evidence type="ECO:0000256" key="2">
    <source>
        <dbReference type="ARBA" id="ARBA00007951"/>
    </source>
</evidence>
<reference evidence="9" key="1">
    <citation type="submission" date="2018-05" db="EMBL/GenBank/DDBJ databases">
        <authorList>
            <person name="Lanie J.A."/>
            <person name="Ng W.-L."/>
            <person name="Kazmierczak K.M."/>
            <person name="Andrzejewski T.M."/>
            <person name="Davidsen T.M."/>
            <person name="Wayne K.J."/>
            <person name="Tettelin H."/>
            <person name="Glass J.I."/>
            <person name="Rusch D."/>
            <person name="Podicherti R."/>
            <person name="Tsui H.-C.T."/>
            <person name="Winkler M.E."/>
        </authorList>
    </citation>
    <scope>NUCLEOTIDE SEQUENCE</scope>
</reference>
<dbReference type="PANTHER" id="PTHR10030:SF37">
    <property type="entry name" value="ALPHA-L-FUCOSIDASE-RELATED"/>
    <property type="match status" value="1"/>
</dbReference>
<keyword evidence="5" id="KW-0378">Hydrolase</keyword>
<dbReference type="InterPro" id="IPR057739">
    <property type="entry name" value="Glyco_hydro_29_N"/>
</dbReference>
<feature type="non-terminal residue" evidence="9">
    <location>
        <position position="1"/>
    </location>
</feature>
<evidence type="ECO:0000256" key="5">
    <source>
        <dbReference type="ARBA" id="ARBA00022801"/>
    </source>
</evidence>
<dbReference type="EC" id="3.2.1.51" evidence="3"/>
<evidence type="ECO:0000256" key="3">
    <source>
        <dbReference type="ARBA" id="ARBA00012662"/>
    </source>
</evidence>
<dbReference type="PANTHER" id="PTHR10030">
    <property type="entry name" value="ALPHA-L-FUCOSIDASE"/>
    <property type="match status" value="1"/>
</dbReference>
<evidence type="ECO:0000313" key="9">
    <source>
        <dbReference type="EMBL" id="SVA20700.1"/>
    </source>
</evidence>
<name>A0A381TXG9_9ZZZZ</name>
<evidence type="ECO:0000256" key="6">
    <source>
        <dbReference type="ARBA" id="ARBA00023295"/>
    </source>
</evidence>
<dbReference type="Gene3D" id="2.60.40.1180">
    <property type="entry name" value="Golgi alpha-mannosidase II"/>
    <property type="match status" value="1"/>
</dbReference>
<gene>
    <name evidence="9" type="ORF">METZ01_LOCUS73554</name>
</gene>
<sequence length="568" mass="65456">EWNDWKFGMFIHWGAWSQTEIGYIWHITREQTPEERIKSFDLYKTFNPVKYDPRVWAKTAKDAGMRYVVFTTKHHDGFCNYDTEFTNLKVTNPECPYSKSHNPDILKQLTDAYRAEGLAVGLYFSHIDWHHPAAAPFSTSHWNFNAKLLDSQPKLWKEAMDFERGQVRELLSNYGEIDIFWFDIRWPSSRGNGEPYEHPRVKKDMTDLVKMMRVMNPDLIINNRGVNLHGDFATPEQRIPAMGFPGYWESNITISNGRGFWYKGKDVTYKSKKELVRMLIDIASKGGNFLLNVGPNPDGTLTPMEIERLRDMGDWMKVNGESIYGTTQTVFRKLDWGRCTIKDQTLYLHVYNWPQDGKLRVPGLKNKIETAYLLSDPEKKPLPTTKEALDVIIEVGMQMPDASASVVVLKITGSPEVDNQIRQNKNGLLELRAWEAKIDGKNANYVLGWGTREGDYIDNWSSRQDKIKWEFLIEKPGQFRVDLNYACTKPNAGSRFKVVVGNQSLAGIVKPTTKKKRITMRKPELSSYSLGDIEFEKAGVYKLSITPENIKSNNLMLLRSVILQPLTE</sequence>
<accession>A0A381TXG9</accession>
<dbReference type="InterPro" id="IPR031712">
    <property type="entry name" value="DUF5077"/>
</dbReference>
<organism evidence="9">
    <name type="scientific">marine metagenome</name>
    <dbReference type="NCBI Taxonomy" id="408172"/>
    <lineage>
        <taxon>unclassified sequences</taxon>
        <taxon>metagenomes</taxon>
        <taxon>ecological metagenomes</taxon>
    </lineage>
</organism>
<dbReference type="InterPro" id="IPR013780">
    <property type="entry name" value="Glyco_hydro_b"/>
</dbReference>
<dbReference type="SMART" id="SM00812">
    <property type="entry name" value="Alpha_L_fucos"/>
    <property type="match status" value="1"/>
</dbReference>
<evidence type="ECO:0000256" key="1">
    <source>
        <dbReference type="ARBA" id="ARBA00004071"/>
    </source>
</evidence>
<keyword evidence="6" id="KW-0326">Glycosidase</keyword>
<dbReference type="SUPFAM" id="SSF51445">
    <property type="entry name" value="(Trans)glycosidases"/>
    <property type="match status" value="1"/>
</dbReference>
<dbReference type="EMBL" id="UINC01005340">
    <property type="protein sequence ID" value="SVA20700.1"/>
    <property type="molecule type" value="Genomic_DNA"/>
</dbReference>
<dbReference type="Pfam" id="PF16871">
    <property type="entry name" value="DUF5077"/>
    <property type="match status" value="1"/>
</dbReference>
<dbReference type="InterPro" id="IPR017853">
    <property type="entry name" value="GH"/>
</dbReference>
<comment type="function">
    <text evidence="1">Alpha-L-fucosidase is responsible for hydrolyzing the alpha-1,6-linked fucose joined to the reducing-end N-acetylglucosamine of the carbohydrate moieties of glycoproteins.</text>
</comment>
<protein>
    <recommendedName>
        <fullName evidence="3">alpha-L-fucosidase</fullName>
        <ecNumber evidence="3">3.2.1.51</ecNumber>
    </recommendedName>
</protein>
<dbReference type="Pfam" id="PF01120">
    <property type="entry name" value="Alpha_L_fucos"/>
    <property type="match status" value="1"/>
</dbReference>
<dbReference type="AlphaFoldDB" id="A0A381TXG9"/>
<dbReference type="GO" id="GO:0006004">
    <property type="term" value="P:fucose metabolic process"/>
    <property type="evidence" value="ECO:0007669"/>
    <property type="project" value="InterPro"/>
</dbReference>
<dbReference type="GO" id="GO:0004560">
    <property type="term" value="F:alpha-L-fucosidase activity"/>
    <property type="evidence" value="ECO:0007669"/>
    <property type="project" value="InterPro"/>
</dbReference>
<dbReference type="InterPro" id="IPR016286">
    <property type="entry name" value="FUC_metazoa-typ"/>
</dbReference>
<dbReference type="GO" id="GO:0005764">
    <property type="term" value="C:lysosome"/>
    <property type="evidence" value="ECO:0007669"/>
    <property type="project" value="TreeGrafter"/>
</dbReference>
<keyword evidence="4" id="KW-0732">Signal</keyword>
<comment type="similarity">
    <text evidence="2">Belongs to the glycosyl hydrolase 29 family.</text>
</comment>
<evidence type="ECO:0000259" key="7">
    <source>
        <dbReference type="Pfam" id="PF01120"/>
    </source>
</evidence>
<proteinExistence type="inferred from homology"/>